<dbReference type="PANTHER" id="PTHR45901">
    <property type="entry name" value="PROTEIN CBG12474"/>
    <property type="match status" value="1"/>
</dbReference>
<evidence type="ECO:0000259" key="5">
    <source>
        <dbReference type="PROSITE" id="PS50095"/>
    </source>
</evidence>
<evidence type="ECO:0000313" key="6">
    <source>
        <dbReference type="EMBL" id="KAF3842081.1"/>
    </source>
</evidence>
<accession>A0A7J5XYX0</accession>
<feature type="site" description="Essential for stabilizing binding to COTL1" evidence="3">
    <location>
        <position position="130"/>
    </location>
</feature>
<dbReference type="OrthoDB" id="407298at2759"/>
<dbReference type="Gene3D" id="2.60.60.20">
    <property type="entry name" value="PLAT/LH2 domain"/>
    <property type="match status" value="1"/>
</dbReference>
<organism evidence="6 7">
    <name type="scientific">Dissostichus mawsoni</name>
    <name type="common">Antarctic cod</name>
    <dbReference type="NCBI Taxonomy" id="36200"/>
    <lineage>
        <taxon>Eukaryota</taxon>
        <taxon>Metazoa</taxon>
        <taxon>Chordata</taxon>
        <taxon>Craniata</taxon>
        <taxon>Vertebrata</taxon>
        <taxon>Euteleostomi</taxon>
        <taxon>Actinopterygii</taxon>
        <taxon>Neopterygii</taxon>
        <taxon>Teleostei</taxon>
        <taxon>Neoteleostei</taxon>
        <taxon>Acanthomorphata</taxon>
        <taxon>Eupercaria</taxon>
        <taxon>Perciformes</taxon>
        <taxon>Notothenioidei</taxon>
        <taxon>Nototheniidae</taxon>
        <taxon>Dissostichus</taxon>
    </lineage>
</organism>
<dbReference type="SMART" id="SM00308">
    <property type="entry name" value="LH2"/>
    <property type="match status" value="1"/>
</dbReference>
<protein>
    <recommendedName>
        <fullName evidence="5">PLAT domain-containing protein</fullName>
    </recommendedName>
</protein>
<feature type="binding site" evidence="2">
    <location>
        <position position="44"/>
    </location>
    <ligand>
        <name>Ca(2+)</name>
        <dbReference type="ChEBI" id="CHEBI:29108"/>
        <label>1</label>
    </ligand>
</feature>
<reference evidence="6 7" key="1">
    <citation type="submission" date="2020-03" db="EMBL/GenBank/DDBJ databases">
        <title>Dissostichus mawsoni Genome sequencing and assembly.</title>
        <authorList>
            <person name="Park H."/>
        </authorList>
    </citation>
    <scope>NUCLEOTIDE SEQUENCE [LARGE SCALE GENOMIC DNA]</scope>
    <source>
        <strain evidence="6">DM0001</strain>
        <tissue evidence="6">Muscle</tissue>
    </source>
</reference>
<evidence type="ECO:0000256" key="1">
    <source>
        <dbReference type="ARBA" id="ARBA00009419"/>
    </source>
</evidence>
<keyword evidence="2" id="KW-0106">Calcium</keyword>
<keyword evidence="7" id="KW-1185">Reference proteome</keyword>
<dbReference type="PRINTS" id="PR00467">
    <property type="entry name" value="MAMLPOXGNASE"/>
</dbReference>
<comment type="similarity">
    <text evidence="1">Belongs to the lipoxygenase family.</text>
</comment>
<dbReference type="InterPro" id="IPR052970">
    <property type="entry name" value="Inner_ear_hair_cell_LOXHD"/>
</dbReference>
<comment type="caution">
    <text evidence="6">The sequence shown here is derived from an EMBL/GenBank/DDBJ whole genome shotgun (WGS) entry which is preliminary data.</text>
</comment>
<sequence length="205" mass="23825">MLFADNEFDILSLISWSPESVWTCVTAMPSYTVTVSTGSQWFAGTDDYIYITLVGTERCSERTLLDKPLYNDFERGAVDSYGVRVDEHLGEIVLVKIEKIRYWVQDDWYCKYVTVKTPSGDYLEFPCFRWLVDDKEVVLRDARGQTLLLFHRSLCLVSVAAHLPQDDKTSLVKQHRQKELERRRKTYRPVHTVCGFMIKEAEAAH</sequence>
<evidence type="ECO:0000256" key="4">
    <source>
        <dbReference type="PROSITE-ProRule" id="PRU00152"/>
    </source>
</evidence>
<proteinExistence type="inferred from homology"/>
<dbReference type="PROSITE" id="PS50095">
    <property type="entry name" value="PLAT"/>
    <property type="match status" value="1"/>
</dbReference>
<name>A0A7J5XYX0_DISMA</name>
<dbReference type="PANTHER" id="PTHR45901:SF3">
    <property type="entry name" value="LIPOXYGENASE HOMOLOGY DOMAIN-CONTAINING PROTEIN 1"/>
    <property type="match status" value="1"/>
</dbReference>
<dbReference type="GO" id="GO:0005506">
    <property type="term" value="F:iron ion binding"/>
    <property type="evidence" value="ECO:0007669"/>
    <property type="project" value="InterPro"/>
</dbReference>
<dbReference type="Pfam" id="PF01477">
    <property type="entry name" value="PLAT"/>
    <property type="match status" value="1"/>
</dbReference>
<dbReference type="FunFam" id="2.60.60.20:FF:000002">
    <property type="entry name" value="Arachidonate 5-lipoxygenase a"/>
    <property type="match status" value="1"/>
</dbReference>
<dbReference type="SUPFAM" id="SSF49723">
    <property type="entry name" value="Lipase/lipooxygenase domain (PLAT/LH2 domain)"/>
    <property type="match status" value="1"/>
</dbReference>
<keyword evidence="2" id="KW-0479">Metal-binding</keyword>
<dbReference type="InterPro" id="IPR042062">
    <property type="entry name" value="PLAT_LOX_verte"/>
</dbReference>
<feature type="binding site" evidence="2">
    <location>
        <position position="106"/>
    </location>
    <ligand>
        <name>Ca(2+)</name>
        <dbReference type="ChEBI" id="CHEBI:29108"/>
        <label>1</label>
    </ligand>
</feature>
<feature type="binding site" evidence="2">
    <location>
        <position position="66"/>
    </location>
    <ligand>
        <name>Ca(2+)</name>
        <dbReference type="ChEBI" id="CHEBI:29108"/>
        <label>1</label>
    </ligand>
</feature>
<feature type="domain" description="PLAT" evidence="5">
    <location>
        <begin position="29"/>
        <end position="145"/>
    </location>
</feature>
<dbReference type="CDD" id="cd01753">
    <property type="entry name" value="PLAT_LOX"/>
    <property type="match status" value="1"/>
</dbReference>
<evidence type="ECO:0000256" key="2">
    <source>
        <dbReference type="PIRSR" id="PIRSR601885-2"/>
    </source>
</evidence>
<gene>
    <name evidence="6" type="ORF">F7725_024032</name>
</gene>
<dbReference type="Proteomes" id="UP000518266">
    <property type="component" value="Unassembled WGS sequence"/>
</dbReference>
<comment type="caution">
    <text evidence="4">Lacks conserved residue(s) required for the propagation of feature annotation.</text>
</comment>
<dbReference type="InterPro" id="IPR036392">
    <property type="entry name" value="PLAT/LH2_dom_sf"/>
</dbReference>
<dbReference type="GO" id="GO:0016702">
    <property type="term" value="F:oxidoreductase activity, acting on single donors with incorporation of molecular oxygen, incorporation of two atoms of oxygen"/>
    <property type="evidence" value="ECO:0007669"/>
    <property type="project" value="InterPro"/>
</dbReference>
<evidence type="ECO:0000313" key="7">
    <source>
        <dbReference type="Proteomes" id="UP000518266"/>
    </source>
</evidence>
<dbReference type="InterPro" id="IPR001024">
    <property type="entry name" value="PLAT/LH2_dom"/>
</dbReference>
<dbReference type="EMBL" id="JAAKFY010000019">
    <property type="protein sequence ID" value="KAF3842081.1"/>
    <property type="molecule type" value="Genomic_DNA"/>
</dbReference>
<evidence type="ECO:0000256" key="3">
    <source>
        <dbReference type="PIRSR" id="PIRSR601885-3"/>
    </source>
</evidence>
<feature type="binding site" evidence="2">
    <location>
        <position position="107"/>
    </location>
    <ligand>
        <name>Ca(2+)</name>
        <dbReference type="ChEBI" id="CHEBI:29108"/>
        <label>1</label>
    </ligand>
</feature>
<dbReference type="AlphaFoldDB" id="A0A7J5XYX0"/>
<dbReference type="InterPro" id="IPR001885">
    <property type="entry name" value="LipOase_mml"/>
</dbReference>